<feature type="binding site" evidence="6">
    <location>
        <begin position="6"/>
        <end position="9"/>
    </location>
    <ligand>
        <name>substrate</name>
    </ligand>
</feature>
<dbReference type="Pfam" id="PF01243">
    <property type="entry name" value="PNPOx_N"/>
    <property type="match status" value="1"/>
</dbReference>
<comment type="function">
    <text evidence="5">Catalyzes the oxidation of either pyridoxine 5'-phosphate (PNP) or pyridoxamine 5'-phosphate (PMP) into pyridoxal 5'-phosphate (PLP).</text>
</comment>
<feature type="binding site" evidence="5 7">
    <location>
        <begin position="74"/>
        <end position="75"/>
    </location>
    <ligand>
        <name>FMN</name>
        <dbReference type="ChEBI" id="CHEBI:58210"/>
    </ligand>
</feature>
<dbReference type="GO" id="GO:0010181">
    <property type="term" value="F:FMN binding"/>
    <property type="evidence" value="ECO:0007669"/>
    <property type="project" value="UniProtKB-UniRule"/>
</dbReference>
<dbReference type="EC" id="1.4.3.5" evidence="5"/>
<feature type="binding site" evidence="5 7">
    <location>
        <begin position="138"/>
        <end position="139"/>
    </location>
    <ligand>
        <name>FMN</name>
        <dbReference type="ChEBI" id="CHEBI:58210"/>
    </ligand>
</feature>
<feature type="binding site" evidence="5 6">
    <location>
        <begin position="189"/>
        <end position="191"/>
    </location>
    <ligand>
        <name>substrate</name>
    </ligand>
</feature>
<evidence type="ECO:0000256" key="4">
    <source>
        <dbReference type="ARBA" id="ARBA00023002"/>
    </source>
</evidence>
<evidence type="ECO:0000259" key="9">
    <source>
        <dbReference type="Pfam" id="PF10590"/>
    </source>
</evidence>
<dbReference type="NCBIfam" id="TIGR00558">
    <property type="entry name" value="pdxH"/>
    <property type="match status" value="1"/>
</dbReference>
<keyword evidence="2 5" id="KW-0285">Flavoprotein</keyword>
<dbReference type="GO" id="GO:0004733">
    <property type="term" value="F:pyridoxamine phosphate oxidase activity"/>
    <property type="evidence" value="ECO:0007669"/>
    <property type="project" value="UniProtKB-UniRule"/>
</dbReference>
<evidence type="ECO:0000256" key="2">
    <source>
        <dbReference type="ARBA" id="ARBA00022630"/>
    </source>
</evidence>
<dbReference type="NCBIfam" id="NF004231">
    <property type="entry name" value="PRK05679.1"/>
    <property type="match status" value="1"/>
</dbReference>
<dbReference type="InterPro" id="IPR019740">
    <property type="entry name" value="Pyridox_Oxase_CS"/>
</dbReference>
<feature type="binding site" evidence="5 6">
    <location>
        <position position="125"/>
    </location>
    <ligand>
        <name>substrate</name>
    </ligand>
</feature>
<comment type="catalytic activity">
    <reaction evidence="5">
        <text>pyridoxamine 5'-phosphate + O2 + H2O = pyridoxal 5'-phosphate + H2O2 + NH4(+)</text>
        <dbReference type="Rhea" id="RHEA:15817"/>
        <dbReference type="ChEBI" id="CHEBI:15377"/>
        <dbReference type="ChEBI" id="CHEBI:15379"/>
        <dbReference type="ChEBI" id="CHEBI:16240"/>
        <dbReference type="ChEBI" id="CHEBI:28938"/>
        <dbReference type="ChEBI" id="CHEBI:58451"/>
        <dbReference type="ChEBI" id="CHEBI:597326"/>
        <dbReference type="EC" id="1.4.3.5"/>
    </reaction>
</comment>
<dbReference type="InterPro" id="IPR019576">
    <property type="entry name" value="Pyridoxamine_oxidase_dimer_C"/>
</dbReference>
<feature type="binding site" evidence="5 7">
    <location>
        <begin position="59"/>
        <end position="64"/>
    </location>
    <ligand>
        <name>FMN</name>
        <dbReference type="ChEBI" id="CHEBI:58210"/>
    </ligand>
</feature>
<proteinExistence type="inferred from homology"/>
<dbReference type="InterPro" id="IPR000659">
    <property type="entry name" value="Pyridox_Oxase"/>
</dbReference>
<evidence type="ECO:0000313" key="11">
    <source>
        <dbReference type="Proteomes" id="UP001193389"/>
    </source>
</evidence>
<dbReference type="SUPFAM" id="SSF50475">
    <property type="entry name" value="FMN-binding split barrel"/>
    <property type="match status" value="1"/>
</dbReference>
<dbReference type="InterPro" id="IPR012349">
    <property type="entry name" value="Split_barrel_FMN-bd"/>
</dbReference>
<organism evidence="10 11">
    <name type="scientific">Aquipluma nitroreducens</name>
    <dbReference type="NCBI Taxonomy" id="2010828"/>
    <lineage>
        <taxon>Bacteria</taxon>
        <taxon>Pseudomonadati</taxon>
        <taxon>Bacteroidota</taxon>
        <taxon>Bacteroidia</taxon>
        <taxon>Marinilabiliales</taxon>
        <taxon>Prolixibacteraceae</taxon>
        <taxon>Aquipluma</taxon>
    </lineage>
</organism>
<feature type="binding site" evidence="5 7">
    <location>
        <position position="183"/>
    </location>
    <ligand>
        <name>FMN</name>
        <dbReference type="ChEBI" id="CHEBI:58210"/>
    </ligand>
</feature>
<feature type="binding site" evidence="5 6">
    <location>
        <position position="64"/>
    </location>
    <ligand>
        <name>substrate</name>
    </ligand>
</feature>
<reference evidence="10" key="1">
    <citation type="journal article" date="2020" name="Int. J. Syst. Evol. Microbiol.">
        <title>Aquipluma nitroreducens gen. nov. sp. nov., a novel facultatively anaerobic bacterium isolated from a freshwater lake.</title>
        <authorList>
            <person name="Watanabe M."/>
            <person name="Kojima H."/>
            <person name="Fukui M."/>
        </authorList>
    </citation>
    <scope>NUCLEOTIDE SEQUENCE</scope>
    <source>
        <strain evidence="10">MeG22</strain>
    </source>
</reference>
<dbReference type="RefSeq" id="WP_318349026.1">
    <property type="nucleotide sequence ID" value="NZ_AP018694.1"/>
</dbReference>
<dbReference type="Gene3D" id="2.30.110.10">
    <property type="entry name" value="Electron Transport, Fmn-binding Protein, Chain A"/>
    <property type="match status" value="1"/>
</dbReference>
<feature type="binding site" evidence="5 7">
    <location>
        <position position="80"/>
    </location>
    <ligand>
        <name>FMN</name>
        <dbReference type="ChEBI" id="CHEBI:58210"/>
    </ligand>
</feature>
<dbReference type="AlphaFoldDB" id="A0A5K7S352"/>
<comment type="catalytic activity">
    <reaction evidence="5">
        <text>pyridoxine 5'-phosphate + O2 = pyridoxal 5'-phosphate + H2O2</text>
        <dbReference type="Rhea" id="RHEA:15149"/>
        <dbReference type="ChEBI" id="CHEBI:15379"/>
        <dbReference type="ChEBI" id="CHEBI:16240"/>
        <dbReference type="ChEBI" id="CHEBI:58589"/>
        <dbReference type="ChEBI" id="CHEBI:597326"/>
        <dbReference type="EC" id="1.4.3.5"/>
    </reaction>
</comment>
<feature type="binding site" evidence="5 7">
    <location>
        <position position="103"/>
    </location>
    <ligand>
        <name>FMN</name>
        <dbReference type="ChEBI" id="CHEBI:58210"/>
    </ligand>
</feature>
<feature type="domain" description="Pyridoxamine 5'-phosphate oxidase N-terminal" evidence="8">
    <location>
        <begin position="32"/>
        <end position="151"/>
    </location>
</feature>
<dbReference type="PROSITE" id="PS01064">
    <property type="entry name" value="PYRIDOX_OXIDASE"/>
    <property type="match status" value="1"/>
</dbReference>
<dbReference type="HAMAP" id="MF_01629">
    <property type="entry name" value="PdxH"/>
    <property type="match status" value="1"/>
</dbReference>
<evidence type="ECO:0000256" key="5">
    <source>
        <dbReference type="HAMAP-Rule" id="MF_01629"/>
    </source>
</evidence>
<gene>
    <name evidence="5" type="primary">pdxH</name>
    <name evidence="10" type="ORF">AQPE_0045</name>
</gene>
<keyword evidence="3 5" id="KW-0288">FMN</keyword>
<keyword evidence="4 5" id="KW-0560">Oxidoreductase</keyword>
<dbReference type="GO" id="GO:0008615">
    <property type="term" value="P:pyridoxine biosynthetic process"/>
    <property type="evidence" value="ECO:0007669"/>
    <property type="project" value="UniProtKB-UniRule"/>
</dbReference>
<feature type="binding site" evidence="5 6">
    <location>
        <position position="121"/>
    </location>
    <ligand>
        <name>substrate</name>
    </ligand>
</feature>
<comment type="pathway">
    <text evidence="5">Cofactor metabolism; pyridoxal 5'-phosphate salvage; pyridoxal 5'-phosphate from pyridoxamine 5'-phosphate: step 1/1.</text>
</comment>
<comment type="cofactor">
    <cofactor evidence="5 7">
        <name>FMN</name>
        <dbReference type="ChEBI" id="CHEBI:58210"/>
    </cofactor>
    <text evidence="5 7">Binds 1 FMN per subunit.</text>
</comment>
<name>A0A5K7S352_9BACT</name>
<evidence type="ECO:0000256" key="1">
    <source>
        <dbReference type="ARBA" id="ARBA00007301"/>
    </source>
</evidence>
<keyword evidence="5" id="KW-0664">Pyridoxine biosynthesis</keyword>
<comment type="subunit">
    <text evidence="5">Homodimer.</text>
</comment>
<dbReference type="UniPathway" id="UPA01068">
    <property type="reaction ID" value="UER00304"/>
</dbReference>
<dbReference type="Pfam" id="PF10590">
    <property type="entry name" value="PNP_phzG_C"/>
    <property type="match status" value="1"/>
</dbReference>
<protein>
    <recommendedName>
        <fullName evidence="5">Pyridoxine/pyridoxamine 5'-phosphate oxidase</fullName>
        <ecNumber evidence="5">1.4.3.5</ecNumber>
    </recommendedName>
    <alternativeName>
        <fullName evidence="5">PNP/PMP oxidase</fullName>
        <shortName evidence="5">PNPOx</shortName>
    </alternativeName>
    <alternativeName>
        <fullName evidence="5">Pyridoxal 5'-phosphate synthase</fullName>
    </alternativeName>
</protein>
<evidence type="ECO:0000256" key="7">
    <source>
        <dbReference type="PIRSR" id="PIRSR000190-2"/>
    </source>
</evidence>
<dbReference type="PIRSF" id="PIRSF000190">
    <property type="entry name" value="Pyd_amn-ph_oxd"/>
    <property type="match status" value="1"/>
</dbReference>
<dbReference type="KEGG" id="anf:AQPE_0045"/>
<keyword evidence="11" id="KW-1185">Reference proteome</keyword>
<evidence type="ECO:0000313" key="10">
    <source>
        <dbReference type="EMBL" id="BBE15909.1"/>
    </source>
</evidence>
<feature type="domain" description="Pyridoxine 5'-phosphate oxidase dimerisation C-terminal" evidence="9">
    <location>
        <begin position="170"/>
        <end position="210"/>
    </location>
</feature>
<dbReference type="PANTHER" id="PTHR10851:SF0">
    <property type="entry name" value="PYRIDOXINE-5'-PHOSPHATE OXIDASE"/>
    <property type="match status" value="1"/>
</dbReference>
<accession>A0A5K7S352</accession>
<dbReference type="PANTHER" id="PTHR10851">
    <property type="entry name" value="PYRIDOXINE-5-PHOSPHATE OXIDASE"/>
    <property type="match status" value="1"/>
</dbReference>
<dbReference type="Proteomes" id="UP001193389">
    <property type="component" value="Chromosome"/>
</dbReference>
<sequence>MLRDLRTNYQKSELTEESINSDPFRQLEEWLKSAIDEKNQEPTAMVLSTVDARGFPDSRVVLLKEINSDGLVFFTNYNSKKGRQITASPNVAVNFFWSKMERQVRIKGVAEQIPEEYSVDYFKSRPIDSQLGAWASPQSRIIENRKFLEENFSLYQHYFQDHEIIKPPHWGGFLIRPEYFEFWQGRSNRLHDRIAFQKSNGAWDIFRLAP</sequence>
<feature type="binding site" evidence="5 7">
    <location>
        <position position="193"/>
    </location>
    <ligand>
        <name>FMN</name>
        <dbReference type="ChEBI" id="CHEBI:58210"/>
    </ligand>
</feature>
<dbReference type="InterPro" id="IPR011576">
    <property type="entry name" value="Pyridox_Oxase_N"/>
</dbReference>
<feature type="binding site" evidence="5 7">
    <location>
        <position position="81"/>
    </location>
    <ligand>
        <name>FMN</name>
        <dbReference type="ChEBI" id="CHEBI:58210"/>
    </ligand>
</feature>
<evidence type="ECO:0000256" key="6">
    <source>
        <dbReference type="PIRSR" id="PIRSR000190-1"/>
    </source>
</evidence>
<dbReference type="EMBL" id="AP018694">
    <property type="protein sequence ID" value="BBE15909.1"/>
    <property type="molecule type" value="Genomic_DNA"/>
</dbReference>
<feature type="binding site" evidence="5 6">
    <location>
        <position position="129"/>
    </location>
    <ligand>
        <name>substrate</name>
    </ligand>
</feature>
<evidence type="ECO:0000259" key="8">
    <source>
        <dbReference type="Pfam" id="PF01243"/>
    </source>
</evidence>
<evidence type="ECO:0000256" key="3">
    <source>
        <dbReference type="ARBA" id="ARBA00022643"/>
    </source>
</evidence>
<comment type="pathway">
    <text evidence="5">Cofactor metabolism; pyridoxal 5'-phosphate salvage; pyridoxal 5'-phosphate from pyridoxine 5'-phosphate: step 1/1.</text>
</comment>
<comment type="similarity">
    <text evidence="1 5">Belongs to the pyridoxamine 5'-phosphate oxidase family.</text>
</comment>